<protein>
    <submittedName>
        <fullName evidence="1">Uncharacterized protein</fullName>
    </submittedName>
</protein>
<proteinExistence type="predicted"/>
<dbReference type="EMBL" id="CP002666">
    <property type="protein sequence ID" value="AEE46696.1"/>
    <property type="molecule type" value="Genomic_DNA"/>
</dbReference>
<dbReference type="AlphaFoldDB" id="F4H590"/>
<organism evidence="1 2">
    <name type="scientific">Cellulomonas fimi (strain ATCC 484 / DSM 20113 / JCM 1341 / CCUG 24087 / LMG 16345 / NBRC 15513 / NCIMB 8980 / NCTC 7547 / NRS-133)</name>
    <dbReference type="NCBI Taxonomy" id="590998"/>
    <lineage>
        <taxon>Bacteria</taxon>
        <taxon>Bacillati</taxon>
        <taxon>Actinomycetota</taxon>
        <taxon>Actinomycetes</taxon>
        <taxon>Micrococcales</taxon>
        <taxon>Cellulomonadaceae</taxon>
        <taxon>Cellulomonas</taxon>
    </lineage>
</organism>
<evidence type="ECO:0000313" key="2">
    <source>
        <dbReference type="Proteomes" id="UP000008460"/>
    </source>
</evidence>
<keyword evidence="2" id="KW-1185">Reference proteome</keyword>
<reference evidence="1 2" key="1">
    <citation type="submission" date="2011-04" db="EMBL/GenBank/DDBJ databases">
        <title>Complete sequence of Cellulomonas fimi ATCC 484.</title>
        <authorList>
            <consortium name="US DOE Joint Genome Institute"/>
            <person name="Lucas S."/>
            <person name="Han J."/>
            <person name="Lapidus A."/>
            <person name="Cheng J.-F."/>
            <person name="Goodwin L."/>
            <person name="Pitluck S."/>
            <person name="Peters L."/>
            <person name="Chertkov O."/>
            <person name="Detter J.C."/>
            <person name="Han C."/>
            <person name="Tapia R."/>
            <person name="Land M."/>
            <person name="Hauser L."/>
            <person name="Kyrpides N."/>
            <person name="Ivanova N."/>
            <person name="Ovchinnikova G."/>
            <person name="Pagani I."/>
            <person name="Mead D."/>
            <person name="Brumm P."/>
            <person name="Woyke T."/>
        </authorList>
    </citation>
    <scope>NUCLEOTIDE SEQUENCE [LARGE SCALE GENOMIC DNA]</scope>
    <source>
        <strain evidence="2">ATCC 484 / DSM 20113 / JCM 1341 / NBRC 15513 / NCIMB 8980 / NCTC 7547</strain>
    </source>
</reference>
<sequence>MAERTDDRHLHAVLMDRSEGGVSWLSIDDCPRTQQRELLRLLREAADPSASFYATDSSVWEGPLTPFAWALESMARLTADPSLRSWLQEIAREGPYCLELDQLSPTAYAEVVRLLPTLPAVARDDPDLRDDAAGALAHIDALSRMR</sequence>
<dbReference type="HOGENOM" id="CLU_1774041_0_0_11"/>
<evidence type="ECO:0000313" key="1">
    <source>
        <dbReference type="EMBL" id="AEE46696.1"/>
    </source>
</evidence>
<dbReference type="Proteomes" id="UP000008460">
    <property type="component" value="Chromosome"/>
</dbReference>
<gene>
    <name evidence="1" type="ordered locus">Celf_2571</name>
</gene>
<name>F4H590_CELFA</name>
<accession>F4H590</accession>
<dbReference type="KEGG" id="cfi:Celf_2571"/>